<dbReference type="PANTHER" id="PTHR43828:SF5">
    <property type="entry name" value="TRANSCRIPTIONAL REPRESSOR XBP1"/>
    <property type="match status" value="1"/>
</dbReference>
<dbReference type="GO" id="GO:0003677">
    <property type="term" value="F:DNA binding"/>
    <property type="evidence" value="ECO:0007669"/>
    <property type="project" value="InterPro"/>
</dbReference>
<dbReference type="InterPro" id="IPR051642">
    <property type="entry name" value="SWI6-like"/>
</dbReference>
<dbReference type="GO" id="GO:0033309">
    <property type="term" value="C:SBF transcription complex"/>
    <property type="evidence" value="ECO:0007669"/>
    <property type="project" value="TreeGrafter"/>
</dbReference>
<dbReference type="Gene3D" id="3.10.260.10">
    <property type="entry name" value="Transcription regulator HTH, APSES-type DNA-binding domain"/>
    <property type="match status" value="1"/>
</dbReference>
<dbReference type="PROSITE" id="PS51299">
    <property type="entry name" value="HTH_APSES"/>
    <property type="match status" value="1"/>
</dbReference>
<evidence type="ECO:0000313" key="2">
    <source>
        <dbReference type="EMBL" id="OEJ88299.1"/>
    </source>
</evidence>
<dbReference type="InterPro" id="IPR036887">
    <property type="entry name" value="HTH_APSES_sf"/>
</dbReference>
<dbReference type="GO" id="GO:0030907">
    <property type="term" value="C:MBF transcription complex"/>
    <property type="evidence" value="ECO:0007669"/>
    <property type="project" value="TreeGrafter"/>
</dbReference>
<organism evidence="2 3">
    <name type="scientific">Hanseniaspora osmophila</name>
    <dbReference type="NCBI Taxonomy" id="56408"/>
    <lineage>
        <taxon>Eukaryota</taxon>
        <taxon>Fungi</taxon>
        <taxon>Dikarya</taxon>
        <taxon>Ascomycota</taxon>
        <taxon>Saccharomycotina</taxon>
        <taxon>Saccharomycetes</taxon>
        <taxon>Saccharomycodales</taxon>
        <taxon>Saccharomycodaceae</taxon>
        <taxon>Hanseniaspora</taxon>
    </lineage>
</organism>
<proteinExistence type="predicted"/>
<dbReference type="Proteomes" id="UP000095728">
    <property type="component" value="Unassembled WGS sequence"/>
</dbReference>
<keyword evidence="3" id="KW-1185">Reference proteome</keyword>
<dbReference type="AlphaFoldDB" id="A0A1E5RN35"/>
<accession>A0A1E5RN35</accession>
<dbReference type="STRING" id="56408.A0A1E5RN35"/>
<reference evidence="3" key="1">
    <citation type="journal article" date="2016" name="Genome Announc.">
        <title>Genome sequences of three species of Hanseniaspora isolated from spontaneous wine fermentations.</title>
        <authorList>
            <person name="Sternes P.R."/>
            <person name="Lee D."/>
            <person name="Kutyna D.R."/>
            <person name="Borneman A.R."/>
        </authorList>
    </citation>
    <scope>NUCLEOTIDE SEQUENCE [LARGE SCALE GENOMIC DNA]</scope>
    <source>
        <strain evidence="3">AWRI3579</strain>
    </source>
</reference>
<feature type="domain" description="HTH APSES-type" evidence="1">
    <location>
        <begin position="223"/>
        <end position="334"/>
    </location>
</feature>
<sequence length="612" mass="71959">MQRYSNVNDTITCDAIGDGNNIKISDNIYEKNIKISRKQKKYPWNNIDTNLIKKYLDNEKKYKIETFQNYLNNKVFMEIVQYNLNYDEIEKFKHQFKSSSHLKFREHCNMQYDIKSDGNDIKSHYSDSLSKNNTIECYVYGITDLNNFPKYMFTRKILDHIEKNKIVWDCNDGFVLFTSIWRLCQIVCKYSLQNLKPKITEKLNHQVNKMFKYPFHCANNNTNIINTNKKNIYSLTQKINGQLENFTHYMEINWANVPLQLREKLCEIHNTKYNTRFTSLDELIQKIRGGLIKIQGSWLPFDVCLELCSYFCYSIRFFLVPLFGNDFPQKCEQNMVHHFDLIIHGVITESIEKIVDNKDKPGIENPIATKTIHKSENKIVKLLLNLKSGKNTNMKKMAKFKQPKFMISKKFQYNYSMNCKKYSKFDIENFYKNAQSPQITPIPSIRFPLITPKLVSYKFFLRDLERVGWIKSNVLEQPEQYVTMRTHSPVLTTSHPYTLLNVMSNNTKHKIFKESSMETRFAVSMSPLPSVFSQDNYQYVAKPLPFVNTNGLLTPSSLIFQPRVSEVSVTPLDAKENDSANYFQQIEFNNGVELKSFDYANQPFGYSNCLND</sequence>
<evidence type="ECO:0000259" key="1">
    <source>
        <dbReference type="PROSITE" id="PS51299"/>
    </source>
</evidence>
<dbReference type="GO" id="GO:0000981">
    <property type="term" value="F:DNA-binding transcription factor activity, RNA polymerase II-specific"/>
    <property type="evidence" value="ECO:0007669"/>
    <property type="project" value="UniProtKB-ARBA"/>
</dbReference>
<evidence type="ECO:0000313" key="3">
    <source>
        <dbReference type="Proteomes" id="UP000095728"/>
    </source>
</evidence>
<gene>
    <name evidence="2" type="ORF">AWRI3579_g842</name>
</gene>
<dbReference type="SUPFAM" id="SSF54616">
    <property type="entry name" value="DNA-binding domain of Mlu1-box binding protein MBP1"/>
    <property type="match status" value="1"/>
</dbReference>
<dbReference type="InterPro" id="IPR003163">
    <property type="entry name" value="Tscrpt_reg_HTH_APSES-type"/>
</dbReference>
<comment type="caution">
    <text evidence="2">The sequence shown here is derived from an EMBL/GenBank/DDBJ whole genome shotgun (WGS) entry which is preliminary data.</text>
</comment>
<dbReference type="EMBL" id="LPNM01000005">
    <property type="protein sequence ID" value="OEJ88299.1"/>
    <property type="molecule type" value="Genomic_DNA"/>
</dbReference>
<name>A0A1E5RN35_9ASCO</name>
<dbReference type="PANTHER" id="PTHR43828">
    <property type="entry name" value="ASPARAGINASE"/>
    <property type="match status" value="1"/>
</dbReference>
<dbReference type="OrthoDB" id="5562739at2759"/>
<protein>
    <submittedName>
        <fullName evidence="2">Transcriptional repressor XBP1</fullName>
    </submittedName>
</protein>
<dbReference type="InParanoid" id="A0A1E5RN35"/>